<feature type="compositionally biased region" description="Gly residues" evidence="1">
    <location>
        <begin position="39"/>
        <end position="60"/>
    </location>
</feature>
<evidence type="ECO:0000256" key="1">
    <source>
        <dbReference type="SAM" id="MobiDB-lite"/>
    </source>
</evidence>
<evidence type="ECO:0000313" key="3">
    <source>
        <dbReference type="EMBL" id="CAE8651196.1"/>
    </source>
</evidence>
<feature type="compositionally biased region" description="Basic and acidic residues" evidence="1">
    <location>
        <begin position="140"/>
        <end position="150"/>
    </location>
</feature>
<dbReference type="Proteomes" id="UP000626109">
    <property type="component" value="Unassembled WGS sequence"/>
</dbReference>
<dbReference type="PROSITE" id="PS51857">
    <property type="entry name" value="CSD_2"/>
    <property type="match status" value="1"/>
</dbReference>
<dbReference type="InterPro" id="IPR012340">
    <property type="entry name" value="NA-bd_OB-fold"/>
</dbReference>
<dbReference type="AlphaFoldDB" id="A0A813IIF6"/>
<accession>A0A813IIF6</accession>
<comment type="caution">
    <text evidence="3">The sequence shown here is derived from an EMBL/GenBank/DDBJ whole genome shotgun (WGS) entry which is preliminary data.</text>
</comment>
<name>A0A813IIF6_POLGL</name>
<reference evidence="3" key="1">
    <citation type="submission" date="2021-02" db="EMBL/GenBank/DDBJ databases">
        <authorList>
            <person name="Dougan E. K."/>
            <person name="Rhodes N."/>
            <person name="Thang M."/>
            <person name="Chan C."/>
        </authorList>
    </citation>
    <scope>NUCLEOTIDE SEQUENCE</scope>
</reference>
<feature type="domain" description="CSD" evidence="2">
    <location>
        <begin position="65"/>
        <end position="135"/>
    </location>
</feature>
<evidence type="ECO:0000259" key="2">
    <source>
        <dbReference type="PROSITE" id="PS51857"/>
    </source>
</evidence>
<feature type="region of interest" description="Disordered" evidence="1">
    <location>
        <begin position="1"/>
        <end position="64"/>
    </location>
</feature>
<dbReference type="Pfam" id="PF00313">
    <property type="entry name" value="CSD"/>
    <property type="match status" value="1"/>
</dbReference>
<evidence type="ECO:0000313" key="4">
    <source>
        <dbReference type="Proteomes" id="UP000626109"/>
    </source>
</evidence>
<dbReference type="InterPro" id="IPR002059">
    <property type="entry name" value="CSP_DNA-bd"/>
</dbReference>
<organism evidence="3 4">
    <name type="scientific">Polarella glacialis</name>
    <name type="common">Dinoflagellate</name>
    <dbReference type="NCBI Taxonomy" id="89957"/>
    <lineage>
        <taxon>Eukaryota</taxon>
        <taxon>Sar</taxon>
        <taxon>Alveolata</taxon>
        <taxon>Dinophyceae</taxon>
        <taxon>Suessiales</taxon>
        <taxon>Suessiaceae</taxon>
        <taxon>Polarella</taxon>
    </lineage>
</organism>
<dbReference type="Gene3D" id="2.40.50.140">
    <property type="entry name" value="Nucleic acid-binding proteins"/>
    <property type="match status" value="1"/>
</dbReference>
<dbReference type="SMART" id="SM00357">
    <property type="entry name" value="CSP"/>
    <property type="match status" value="1"/>
</dbReference>
<dbReference type="InterPro" id="IPR011129">
    <property type="entry name" value="CSD"/>
</dbReference>
<dbReference type="EMBL" id="CAJNNW010009719">
    <property type="protein sequence ID" value="CAE8651196.1"/>
    <property type="molecule type" value="Genomic_DNA"/>
</dbReference>
<feature type="compositionally biased region" description="Basic and acidic residues" evidence="1">
    <location>
        <begin position="22"/>
        <end position="34"/>
    </location>
</feature>
<proteinExistence type="predicted"/>
<dbReference type="GO" id="GO:0003676">
    <property type="term" value="F:nucleic acid binding"/>
    <property type="evidence" value="ECO:0007669"/>
    <property type="project" value="InterPro"/>
</dbReference>
<sequence length="150" mass="16545">MPSRRRSDSRSPSRTPPRRRERSPPRRRRDDSRSRSRGRSGGGRGGRGGGGRSGGGGGGNLSEWGTAGVIVDLKGSGFGFIRPDSGKVDDKDLYFHCTAVGKKNPFDELRINDEVTYECVRDERKGIPTAKNVSLKQSRGRKESKSRDRK</sequence>
<protein>
    <recommendedName>
        <fullName evidence="2">CSD domain-containing protein</fullName>
    </recommendedName>
</protein>
<feature type="non-terminal residue" evidence="3">
    <location>
        <position position="1"/>
    </location>
</feature>
<gene>
    <name evidence="3" type="ORF">PGLA2088_LOCUS8924</name>
</gene>
<feature type="compositionally biased region" description="Basic and acidic residues" evidence="1">
    <location>
        <begin position="1"/>
        <end position="11"/>
    </location>
</feature>
<dbReference type="SUPFAM" id="SSF50249">
    <property type="entry name" value="Nucleic acid-binding proteins"/>
    <property type="match status" value="1"/>
</dbReference>
<feature type="region of interest" description="Disordered" evidence="1">
    <location>
        <begin position="126"/>
        <end position="150"/>
    </location>
</feature>